<evidence type="ECO:0000259" key="1">
    <source>
        <dbReference type="Pfam" id="PF19432"/>
    </source>
</evidence>
<sequence length="55" mass="6040">GFFTENKAKTIVACLESVLMENFGNEINKCEAQLQCLHRLFASKSGFQAFTAVPG</sequence>
<feature type="domain" description="DnaJ homologue subfamily C GRV2/DNAJC13 N-terminal" evidence="1">
    <location>
        <begin position="1"/>
        <end position="54"/>
    </location>
</feature>
<reference evidence="3" key="1">
    <citation type="submission" date="2012-08" db="EMBL/GenBank/DDBJ databases">
        <title>The Genome Sequence of Wuchereria bancrofti.</title>
        <authorList>
            <person name="Nutman T.B."/>
            <person name="Fink D.L."/>
            <person name="Russ C."/>
            <person name="Young S."/>
            <person name="Zeng Q."/>
            <person name="Koehrsen M."/>
            <person name="Alvarado L."/>
            <person name="Berlin A."/>
            <person name="Chapman S.B."/>
            <person name="Chen Z."/>
            <person name="Freedman E."/>
            <person name="Gellesch M."/>
            <person name="Goldberg J."/>
            <person name="Griggs A."/>
            <person name="Gujja S."/>
            <person name="Heilman E.R."/>
            <person name="Heiman D."/>
            <person name="Hepburn T."/>
            <person name="Howarth C."/>
            <person name="Jen D."/>
            <person name="Larson L."/>
            <person name="Lewis B."/>
            <person name="Mehta T."/>
            <person name="Park D."/>
            <person name="Pearson M."/>
            <person name="Roberts A."/>
            <person name="Saif S."/>
            <person name="Shea T."/>
            <person name="Shenoy N."/>
            <person name="Sisk P."/>
            <person name="Stolte C."/>
            <person name="Sykes S."/>
            <person name="Walk T."/>
            <person name="White J."/>
            <person name="Yandava C."/>
            <person name="Haas B."/>
            <person name="Henn M.R."/>
            <person name="Nusbaum C."/>
            <person name="Birren B."/>
        </authorList>
    </citation>
    <scope>NUCLEOTIDE SEQUENCE [LARGE SCALE GENOMIC DNA]</scope>
    <source>
        <strain evidence="3">NA</strain>
    </source>
</reference>
<feature type="non-terminal residue" evidence="2">
    <location>
        <position position="1"/>
    </location>
</feature>
<organism evidence="2 3">
    <name type="scientific">Wuchereria bancrofti</name>
    <dbReference type="NCBI Taxonomy" id="6293"/>
    <lineage>
        <taxon>Eukaryota</taxon>
        <taxon>Metazoa</taxon>
        <taxon>Ecdysozoa</taxon>
        <taxon>Nematoda</taxon>
        <taxon>Chromadorea</taxon>
        <taxon>Rhabditida</taxon>
        <taxon>Spirurina</taxon>
        <taxon>Spiruromorpha</taxon>
        <taxon>Filarioidea</taxon>
        <taxon>Onchocercidae</taxon>
        <taxon>Wuchereria</taxon>
    </lineage>
</organism>
<accession>J9DK97</accession>
<dbReference type="InterPro" id="IPR045802">
    <property type="entry name" value="GRV2/DNAJC13_N"/>
</dbReference>
<protein>
    <recommendedName>
        <fullName evidence="1">DnaJ homologue subfamily C GRV2/DNAJC13 N-terminal domain-containing protein</fullName>
    </recommendedName>
</protein>
<evidence type="ECO:0000313" key="2">
    <source>
        <dbReference type="EMBL" id="EJW69886.1"/>
    </source>
</evidence>
<gene>
    <name evidence="2" type="ORF">WUBG_19209</name>
</gene>
<dbReference type="AlphaFoldDB" id="J9DK97"/>
<comment type="caution">
    <text evidence="2">The sequence shown here is derived from an EMBL/GenBank/DDBJ whole genome shotgun (WGS) entry which is preliminary data.</text>
</comment>
<name>J9DK97_WUCBA</name>
<proteinExistence type="predicted"/>
<evidence type="ECO:0000313" key="3">
    <source>
        <dbReference type="Proteomes" id="UP000004810"/>
    </source>
</evidence>
<dbReference type="Pfam" id="PF19432">
    <property type="entry name" value="RME-8_N"/>
    <property type="match status" value="1"/>
</dbReference>
<dbReference type="Proteomes" id="UP000004810">
    <property type="component" value="Unassembled WGS sequence"/>
</dbReference>
<dbReference type="EMBL" id="ADBV01025030">
    <property type="protein sequence ID" value="EJW69886.1"/>
    <property type="molecule type" value="Genomic_DNA"/>
</dbReference>